<dbReference type="InterPro" id="IPR036397">
    <property type="entry name" value="RNaseH_sf"/>
</dbReference>
<feature type="domain" description="RNase H type-1" evidence="1">
    <location>
        <begin position="33"/>
        <end position="111"/>
    </location>
</feature>
<dbReference type="GO" id="GO:0003676">
    <property type="term" value="F:nucleic acid binding"/>
    <property type="evidence" value="ECO:0007669"/>
    <property type="project" value="InterPro"/>
</dbReference>
<sequence length="111" mass="12168">AEFEILYESRKALKAQVLADFVAEIDDSYHPGKKNKWTIFVDGSSNSQGSGAGIILKNGEGVLIKVSLGLAFHTTNNQAEYEAFLAGLRLVEDMEAEEIKIFMDSQLVASQ</sequence>
<comment type="caution">
    <text evidence="2">The sequence shown here is derived from an EMBL/GenBank/DDBJ whole genome shotgun (WGS) entry which is preliminary data.</text>
</comment>
<dbReference type="Proteomes" id="UP000265520">
    <property type="component" value="Unassembled WGS sequence"/>
</dbReference>
<evidence type="ECO:0000313" key="3">
    <source>
        <dbReference type="Proteomes" id="UP000265520"/>
    </source>
</evidence>
<protein>
    <recommendedName>
        <fullName evidence="1">RNase H type-1 domain-containing protein</fullName>
    </recommendedName>
</protein>
<dbReference type="InterPro" id="IPR012337">
    <property type="entry name" value="RNaseH-like_sf"/>
</dbReference>
<dbReference type="SUPFAM" id="SSF53098">
    <property type="entry name" value="Ribonuclease H-like"/>
    <property type="match status" value="1"/>
</dbReference>
<keyword evidence="3" id="KW-1185">Reference proteome</keyword>
<accession>A0A392RH66</accession>
<name>A0A392RH66_9FABA</name>
<evidence type="ECO:0000313" key="2">
    <source>
        <dbReference type="EMBL" id="MCI35921.1"/>
    </source>
</evidence>
<reference evidence="2 3" key="1">
    <citation type="journal article" date="2018" name="Front. Plant Sci.">
        <title>Red Clover (Trifolium pratense) and Zigzag Clover (T. medium) - A Picture of Genomic Similarities and Differences.</title>
        <authorList>
            <person name="Dluhosova J."/>
            <person name="Istvanek J."/>
            <person name="Nedelnik J."/>
            <person name="Repkova J."/>
        </authorList>
    </citation>
    <scope>NUCLEOTIDE SEQUENCE [LARGE SCALE GENOMIC DNA]</scope>
    <source>
        <strain evidence="3">cv. 10/8</strain>
        <tissue evidence="2">Leaf</tissue>
    </source>
</reference>
<dbReference type="PANTHER" id="PTHR48475">
    <property type="entry name" value="RIBONUCLEASE H"/>
    <property type="match status" value="1"/>
</dbReference>
<dbReference type="PANTHER" id="PTHR48475:SF2">
    <property type="entry name" value="RIBONUCLEASE H"/>
    <property type="match status" value="1"/>
</dbReference>
<dbReference type="EMBL" id="LXQA010228465">
    <property type="protein sequence ID" value="MCI35921.1"/>
    <property type="molecule type" value="Genomic_DNA"/>
</dbReference>
<feature type="non-terminal residue" evidence="2">
    <location>
        <position position="111"/>
    </location>
</feature>
<proteinExistence type="predicted"/>
<dbReference type="CDD" id="cd09279">
    <property type="entry name" value="RNase_HI_like"/>
    <property type="match status" value="1"/>
</dbReference>
<dbReference type="Gene3D" id="3.30.420.10">
    <property type="entry name" value="Ribonuclease H-like superfamily/Ribonuclease H"/>
    <property type="match status" value="1"/>
</dbReference>
<dbReference type="PROSITE" id="PS50879">
    <property type="entry name" value="RNASE_H_1"/>
    <property type="match status" value="1"/>
</dbReference>
<dbReference type="Pfam" id="PF00075">
    <property type="entry name" value="RNase_H"/>
    <property type="match status" value="1"/>
</dbReference>
<evidence type="ECO:0000259" key="1">
    <source>
        <dbReference type="PROSITE" id="PS50879"/>
    </source>
</evidence>
<dbReference type="GO" id="GO:0004523">
    <property type="term" value="F:RNA-DNA hybrid ribonuclease activity"/>
    <property type="evidence" value="ECO:0007669"/>
    <property type="project" value="InterPro"/>
</dbReference>
<organism evidence="2 3">
    <name type="scientific">Trifolium medium</name>
    <dbReference type="NCBI Taxonomy" id="97028"/>
    <lineage>
        <taxon>Eukaryota</taxon>
        <taxon>Viridiplantae</taxon>
        <taxon>Streptophyta</taxon>
        <taxon>Embryophyta</taxon>
        <taxon>Tracheophyta</taxon>
        <taxon>Spermatophyta</taxon>
        <taxon>Magnoliopsida</taxon>
        <taxon>eudicotyledons</taxon>
        <taxon>Gunneridae</taxon>
        <taxon>Pentapetalae</taxon>
        <taxon>rosids</taxon>
        <taxon>fabids</taxon>
        <taxon>Fabales</taxon>
        <taxon>Fabaceae</taxon>
        <taxon>Papilionoideae</taxon>
        <taxon>50 kb inversion clade</taxon>
        <taxon>NPAAA clade</taxon>
        <taxon>Hologalegina</taxon>
        <taxon>IRL clade</taxon>
        <taxon>Trifolieae</taxon>
        <taxon>Trifolium</taxon>
    </lineage>
</organism>
<feature type="non-terminal residue" evidence="2">
    <location>
        <position position="1"/>
    </location>
</feature>
<dbReference type="AlphaFoldDB" id="A0A392RH66"/>
<dbReference type="InterPro" id="IPR002156">
    <property type="entry name" value="RNaseH_domain"/>
</dbReference>